<keyword evidence="1" id="KW-0812">Transmembrane</keyword>
<gene>
    <name evidence="2" type="ORF">V6B39_15710</name>
</gene>
<organism evidence="2 3">
    <name type="scientific">Pseudomonas bubulae</name>
    <dbReference type="NCBI Taxonomy" id="2316085"/>
    <lineage>
        <taxon>Bacteria</taxon>
        <taxon>Pseudomonadati</taxon>
        <taxon>Pseudomonadota</taxon>
        <taxon>Gammaproteobacteria</taxon>
        <taxon>Pseudomonadales</taxon>
        <taxon>Pseudomonadaceae</taxon>
        <taxon>Pseudomonas</taxon>
    </lineage>
</organism>
<name>A0ABZ2H0V0_9PSED</name>
<evidence type="ECO:0000313" key="3">
    <source>
        <dbReference type="Proteomes" id="UP001369248"/>
    </source>
</evidence>
<feature type="transmembrane region" description="Helical" evidence="1">
    <location>
        <begin position="20"/>
        <end position="41"/>
    </location>
</feature>
<keyword evidence="3" id="KW-1185">Reference proteome</keyword>
<evidence type="ECO:0000256" key="1">
    <source>
        <dbReference type="SAM" id="Phobius"/>
    </source>
</evidence>
<dbReference type="EMBL" id="CP146072">
    <property type="protein sequence ID" value="WWR36440.1"/>
    <property type="molecule type" value="Genomic_DNA"/>
</dbReference>
<keyword evidence="1" id="KW-0472">Membrane</keyword>
<dbReference type="RefSeq" id="WP_338660106.1">
    <property type="nucleotide sequence ID" value="NZ_CP146072.1"/>
</dbReference>
<reference evidence="3" key="1">
    <citation type="submission" date="2024-02" db="EMBL/GenBank/DDBJ databases">
        <title>Exploring bacterial hosts of class 1 integrons in salad vegetable microbiomes with epicPCR.</title>
        <authorList>
            <person name="Qi Q."/>
            <person name="Ghaly T.M."/>
            <person name="Gillings M.R."/>
            <person name="Tetu S.G."/>
        </authorList>
    </citation>
    <scope>NUCLEOTIDE SEQUENCE [LARGE SCALE GENOMIC DNA]</scope>
    <source>
        <strain evidence="3">S2-2023-2</strain>
    </source>
</reference>
<protein>
    <submittedName>
        <fullName evidence="2">Uncharacterized protein</fullName>
    </submittedName>
</protein>
<accession>A0ABZ2H0V0</accession>
<evidence type="ECO:0000313" key="2">
    <source>
        <dbReference type="EMBL" id="WWR36440.1"/>
    </source>
</evidence>
<dbReference type="PROSITE" id="PS51257">
    <property type="entry name" value="PROKAR_LIPOPROTEIN"/>
    <property type="match status" value="1"/>
</dbReference>
<proteinExistence type="predicted"/>
<dbReference type="Proteomes" id="UP001369248">
    <property type="component" value="Chromosome"/>
</dbReference>
<sequence length="274" mass="30557">MGLILRLGGVYETRGDSKRLLAITLIFLAASAACWFGYAAFTKETLDKVTLCPSKGPRGQYVVLIDNTSPFPFTQKAAMGQRLKSMVLNEIPEGYLLSVFLLDEDYKQNESPIFEKCNPGQWGDKNQYTSSKNFVTRDFNEKFAKPLDAVVRKISLSGRSKNSPVFEILQLAGINGFQHSNVQGDKKLVVYSDMMANMPQFSMYKGVLPAYPEFRKTSYGHLSVAPGLEGARVTINLLAADQKTIPYLKLTQFWAEYFEANGASLETIEPMEGL</sequence>
<keyword evidence="1" id="KW-1133">Transmembrane helix</keyword>
<dbReference type="GeneID" id="89544722"/>